<dbReference type="InterPro" id="IPR047146">
    <property type="entry name" value="Cyt_P450_E_CYP52_fungi"/>
</dbReference>
<evidence type="ECO:0000256" key="4">
    <source>
        <dbReference type="ARBA" id="ARBA00022723"/>
    </source>
</evidence>
<dbReference type="SUPFAM" id="SSF53474">
    <property type="entry name" value="alpha/beta-Hydrolases"/>
    <property type="match status" value="1"/>
</dbReference>
<evidence type="ECO:0000313" key="10">
    <source>
        <dbReference type="EMBL" id="SLM33967.1"/>
    </source>
</evidence>
<dbReference type="PRINTS" id="PR00385">
    <property type="entry name" value="P450"/>
</dbReference>
<accession>A0A1W5CSY2</accession>
<evidence type="ECO:0000256" key="2">
    <source>
        <dbReference type="ARBA" id="ARBA00007920"/>
    </source>
</evidence>
<dbReference type="InterPro" id="IPR029058">
    <property type="entry name" value="AB_hydrolase_fold"/>
</dbReference>
<evidence type="ECO:0000313" key="11">
    <source>
        <dbReference type="Proteomes" id="UP000192927"/>
    </source>
</evidence>
<dbReference type="GO" id="GO:0016705">
    <property type="term" value="F:oxidoreductase activity, acting on paired donors, with incorporation or reduction of molecular oxygen"/>
    <property type="evidence" value="ECO:0007669"/>
    <property type="project" value="InterPro"/>
</dbReference>
<evidence type="ECO:0000256" key="5">
    <source>
        <dbReference type="ARBA" id="ARBA00023002"/>
    </source>
</evidence>
<dbReference type="Gene3D" id="1.10.630.10">
    <property type="entry name" value="Cytochrome P450"/>
    <property type="match status" value="1"/>
</dbReference>
<organism evidence="10 11">
    <name type="scientific">Lasallia pustulata</name>
    <dbReference type="NCBI Taxonomy" id="136370"/>
    <lineage>
        <taxon>Eukaryota</taxon>
        <taxon>Fungi</taxon>
        <taxon>Dikarya</taxon>
        <taxon>Ascomycota</taxon>
        <taxon>Pezizomycotina</taxon>
        <taxon>Lecanoromycetes</taxon>
        <taxon>OSLEUM clade</taxon>
        <taxon>Umbilicariomycetidae</taxon>
        <taxon>Umbilicariales</taxon>
        <taxon>Umbilicariaceae</taxon>
        <taxon>Lasallia</taxon>
    </lineage>
</organism>
<feature type="binding site" description="axial binding residue" evidence="8">
    <location>
        <position position="378"/>
    </location>
    <ligand>
        <name>heme</name>
        <dbReference type="ChEBI" id="CHEBI:30413"/>
    </ligand>
    <ligandPart>
        <name>Fe</name>
        <dbReference type="ChEBI" id="CHEBI:18248"/>
    </ligandPart>
</feature>
<dbReference type="GO" id="GO:0020037">
    <property type="term" value="F:heme binding"/>
    <property type="evidence" value="ECO:0007669"/>
    <property type="project" value="InterPro"/>
</dbReference>
<dbReference type="PANTHER" id="PTHR24287:SF18">
    <property type="entry name" value="CYTOCHROME P450 MONOOXYGENASE APDE-RELATED"/>
    <property type="match status" value="1"/>
</dbReference>
<comment type="similarity">
    <text evidence="2">Belongs to the putative lipase ROG1 family.</text>
</comment>
<sequence>MELFLFHFRQTGYTLEQVFLGTPAFGTVDPANLEAILSTNLKEWGMGLRRAITFPMLGDGIFTQEGAPWKHSREMLRPHFQHRQYDDLEVFRESVDNLIDSIKGGVIDLQPLFFRLTLDTTTAFLFGESVNSLKAPKTVGEQNFTSAFNTAQEYVAKRFRLLGLYWFIGGKKFQEACDNVHRFADQIIDCNLGRGSKDEESFLDNVAKNTPNRDALRGQIINILTAGRDTTACLLSWTFFMLVRHPNVLGKLRTEISSVSQGRGSELNRTDLRNMKYLQNVLKEILRLYPSVPVNSRTALKTTVLPTGGGPDRRSPVLIPKGSAVAYSVYTMHRRPDLYGMDAELFRPERWDEDMPLNQNETNAKWGYLPFNGGPRVCLGMDFALTEAAYTVVRLIQRYPTIKLPEGMVPELVGVERQTMTLVVSVTGGCKIELGGEDPIVDVVAVHGLNGDAFKTWTTNKTKKFWLGDSNMLPAHMKRSRILTFSYNAAVTALFGKTSSDRIMQHAHTLVAELVADRELENAAERPIIFICYSLGGIIVKRALAYSASRTSKLVQHLHSIFVSTYAVLFLGTPHAGSSKASLASTGRKIIDALVPSKIWDTEGQLLDALQEGSETLQNITDMFAPLMKNFRIYFFWEQEKTDLGTSKDYVVEESSAAPILDDTERAGLPYDHRTMCKFESNRSPGYRVIVAAMIRYSKGAPDVIAPRWVAVKEMLKAKRMNEAAELMQ</sequence>
<evidence type="ECO:0000256" key="3">
    <source>
        <dbReference type="ARBA" id="ARBA00010617"/>
    </source>
</evidence>
<dbReference type="Gene3D" id="3.40.50.1820">
    <property type="entry name" value="alpha/beta hydrolase"/>
    <property type="match status" value="1"/>
</dbReference>
<comment type="similarity">
    <text evidence="3">Belongs to the cytochrome P450 family.</text>
</comment>
<evidence type="ECO:0000256" key="1">
    <source>
        <dbReference type="ARBA" id="ARBA00001971"/>
    </source>
</evidence>
<evidence type="ECO:0000259" key="9">
    <source>
        <dbReference type="Pfam" id="PF05057"/>
    </source>
</evidence>
<keyword evidence="5" id="KW-0560">Oxidoreductase</keyword>
<dbReference type="CDD" id="cd11063">
    <property type="entry name" value="CYP52"/>
    <property type="match status" value="1"/>
</dbReference>
<reference evidence="11" key="1">
    <citation type="submission" date="2017-03" db="EMBL/GenBank/DDBJ databases">
        <authorList>
            <person name="Sharma R."/>
            <person name="Thines M."/>
        </authorList>
    </citation>
    <scope>NUCLEOTIDE SEQUENCE [LARGE SCALE GENOMIC DNA]</scope>
</reference>
<dbReference type="EMBL" id="FWEW01000197">
    <property type="protein sequence ID" value="SLM33967.1"/>
    <property type="molecule type" value="Genomic_DNA"/>
</dbReference>
<protein>
    <submittedName>
        <fullName evidence="10">Cytochrome p450 alkane hydroxylase</fullName>
    </submittedName>
</protein>
<dbReference type="InterPro" id="IPR007751">
    <property type="entry name" value="DUF676_lipase-like"/>
</dbReference>
<keyword evidence="4 8" id="KW-0479">Metal-binding</keyword>
<dbReference type="SUPFAM" id="SSF48264">
    <property type="entry name" value="Cytochrome P450"/>
    <property type="match status" value="1"/>
</dbReference>
<keyword evidence="8" id="KW-0349">Heme</keyword>
<evidence type="ECO:0000256" key="8">
    <source>
        <dbReference type="PIRSR" id="PIRSR602401-1"/>
    </source>
</evidence>
<dbReference type="PROSITE" id="PS00086">
    <property type="entry name" value="CYTOCHROME_P450"/>
    <property type="match status" value="1"/>
</dbReference>
<dbReference type="Pfam" id="PF05057">
    <property type="entry name" value="DUF676"/>
    <property type="match status" value="1"/>
</dbReference>
<proteinExistence type="inferred from homology"/>
<evidence type="ECO:0000256" key="6">
    <source>
        <dbReference type="ARBA" id="ARBA00023004"/>
    </source>
</evidence>
<keyword evidence="6 8" id="KW-0408">Iron</keyword>
<evidence type="ECO:0000256" key="7">
    <source>
        <dbReference type="ARBA" id="ARBA00023033"/>
    </source>
</evidence>
<dbReference type="AlphaFoldDB" id="A0A1W5CSY2"/>
<keyword evidence="7" id="KW-0503">Monooxygenase</keyword>
<dbReference type="GO" id="GO:0004497">
    <property type="term" value="F:monooxygenase activity"/>
    <property type="evidence" value="ECO:0007669"/>
    <property type="project" value="UniProtKB-KW"/>
</dbReference>
<dbReference type="InterPro" id="IPR017972">
    <property type="entry name" value="Cyt_P450_CS"/>
</dbReference>
<feature type="domain" description="DUF676" evidence="9">
    <location>
        <begin position="443"/>
        <end position="580"/>
    </location>
</feature>
<dbReference type="InterPro" id="IPR002401">
    <property type="entry name" value="Cyt_P450_E_grp-I"/>
</dbReference>
<dbReference type="Proteomes" id="UP000192927">
    <property type="component" value="Unassembled WGS sequence"/>
</dbReference>
<dbReference type="PRINTS" id="PR00463">
    <property type="entry name" value="EP450I"/>
</dbReference>
<dbReference type="PANTHER" id="PTHR24287">
    <property type="entry name" value="P450, PUTATIVE (EUROFUNG)-RELATED"/>
    <property type="match status" value="1"/>
</dbReference>
<dbReference type="GO" id="GO:0005506">
    <property type="term" value="F:iron ion binding"/>
    <property type="evidence" value="ECO:0007669"/>
    <property type="project" value="InterPro"/>
</dbReference>
<dbReference type="InterPro" id="IPR036396">
    <property type="entry name" value="Cyt_P450_sf"/>
</dbReference>
<dbReference type="Pfam" id="PF00067">
    <property type="entry name" value="p450"/>
    <property type="match status" value="1"/>
</dbReference>
<dbReference type="InterPro" id="IPR001128">
    <property type="entry name" value="Cyt_P450"/>
</dbReference>
<comment type="cofactor">
    <cofactor evidence="1 8">
        <name>heme</name>
        <dbReference type="ChEBI" id="CHEBI:30413"/>
    </cofactor>
</comment>
<keyword evidence="11" id="KW-1185">Reference proteome</keyword>
<name>A0A1W5CSY2_9LECA</name>